<reference evidence="2" key="1">
    <citation type="submission" date="2016-11" db="UniProtKB">
        <authorList>
            <consortium name="WormBaseParasite"/>
        </authorList>
    </citation>
    <scope>IDENTIFICATION</scope>
</reference>
<evidence type="ECO:0000313" key="2">
    <source>
        <dbReference type="WBParaSite" id="L893_g8767.t1"/>
    </source>
</evidence>
<keyword evidence="1" id="KW-1185">Reference proteome</keyword>
<evidence type="ECO:0000313" key="1">
    <source>
        <dbReference type="Proteomes" id="UP000095287"/>
    </source>
</evidence>
<proteinExistence type="predicted"/>
<sequence length="171" mass="20119">GVIEVFEVHLIMDSLSFVFYNRLASLLEKEDLRKISFELGGRNLKKVCKVHSEQRRKVTLLILETPGGDWEFSVGQEPNRRLTDLKKHEYVEKVMVVNHLNDPPYDAPFFWKDSLERTLRLLPRYLRRAEFEWDFEGNAEKNDKKSCLFLTSGLSKVPFTDVEIPHIDHRS</sequence>
<accession>A0A1I8ARP4</accession>
<dbReference type="AlphaFoldDB" id="A0A1I8ARP4"/>
<dbReference type="Proteomes" id="UP000095287">
    <property type="component" value="Unplaced"/>
</dbReference>
<dbReference type="WBParaSite" id="L893_g8767.t1">
    <property type="protein sequence ID" value="L893_g8767.t1"/>
    <property type="gene ID" value="L893_g8767"/>
</dbReference>
<name>A0A1I8ARP4_9BILA</name>
<protein>
    <submittedName>
        <fullName evidence="2">SAC domain-containing protein</fullName>
    </submittedName>
</protein>
<organism evidence="1 2">
    <name type="scientific">Steinernema glaseri</name>
    <dbReference type="NCBI Taxonomy" id="37863"/>
    <lineage>
        <taxon>Eukaryota</taxon>
        <taxon>Metazoa</taxon>
        <taxon>Ecdysozoa</taxon>
        <taxon>Nematoda</taxon>
        <taxon>Chromadorea</taxon>
        <taxon>Rhabditida</taxon>
        <taxon>Tylenchina</taxon>
        <taxon>Panagrolaimomorpha</taxon>
        <taxon>Strongyloidoidea</taxon>
        <taxon>Steinernematidae</taxon>
        <taxon>Steinernema</taxon>
    </lineage>
</organism>